<evidence type="ECO:0000256" key="2">
    <source>
        <dbReference type="ARBA" id="ARBA00008847"/>
    </source>
</evidence>
<evidence type="ECO:0000256" key="6">
    <source>
        <dbReference type="ARBA" id="ARBA00049157"/>
    </source>
</evidence>
<dbReference type="PANTHER" id="PTHR43375">
    <property type="entry name" value="OROTIDINE 5'-PHOSPHATE DECARBOXYLASE"/>
    <property type="match status" value="1"/>
</dbReference>
<proteinExistence type="inferred from homology"/>
<evidence type="ECO:0000259" key="8">
    <source>
        <dbReference type="SMART" id="SM00934"/>
    </source>
</evidence>
<evidence type="ECO:0000256" key="4">
    <source>
        <dbReference type="ARBA" id="ARBA00022975"/>
    </source>
</evidence>
<dbReference type="CDD" id="cd04725">
    <property type="entry name" value="OMP_decarboxylase_like"/>
    <property type="match status" value="1"/>
</dbReference>
<keyword evidence="4 7" id="KW-0665">Pyrimidine biosynthesis</keyword>
<sequence>MLSDKLIKMIIEKRSPIVVGLDPRLENLPKEIVEKHFLEDGETFKAAAESIIEFNKGIIDAVYDLVPAVKPQIAFYEQYGLEGLRAYQETCVYAKSKGLIVVADIKRGDIGSTSKAYSIAHLGKTKIGNSYHSAFEADFATVNPYLGDDCMKEFMEEVMAYDKGLFILVKTSNETSGQIQDLQVDKEKVYEKVAEIVNTWNEKIYGEMGYSQIGAVVGATYPEELELLRKKMPKAIFLVPGYGAQGGGANDVLGAFNADGLGALVNSSRGIIFAFEKMGLHYQEAARKATLEMQTAINDALEKAGKKYWI</sequence>
<dbReference type="InterPro" id="IPR011060">
    <property type="entry name" value="RibuloseP-bd_barrel"/>
</dbReference>
<dbReference type="InterPro" id="IPR011995">
    <property type="entry name" value="OMPdecase_type-2"/>
</dbReference>
<gene>
    <name evidence="7 9" type="primary">pyrF</name>
    <name evidence="9" type="ORF">QE109_16840</name>
</gene>
<dbReference type="Pfam" id="PF00215">
    <property type="entry name" value="OMPdecase"/>
    <property type="match status" value="1"/>
</dbReference>
<dbReference type="RefSeq" id="WP_281095724.1">
    <property type="nucleotide sequence ID" value="NZ_JARYZI010000017.1"/>
</dbReference>
<comment type="pathway">
    <text evidence="1 7">Pyrimidine metabolism; UMP biosynthesis via de novo pathway; UMP from orotate: step 2/2.</text>
</comment>
<organism evidence="9 10">
    <name type="scientific">Fusibacter bizertensis</name>
    <dbReference type="NCBI Taxonomy" id="1488331"/>
    <lineage>
        <taxon>Bacteria</taxon>
        <taxon>Bacillati</taxon>
        <taxon>Bacillota</taxon>
        <taxon>Clostridia</taxon>
        <taxon>Eubacteriales</taxon>
        <taxon>Eubacteriales Family XII. Incertae Sedis</taxon>
        <taxon>Fusibacter</taxon>
    </lineage>
</organism>
<comment type="similarity">
    <text evidence="2 7">Belongs to the OMP decarboxylase family. Type 2 subfamily.</text>
</comment>
<name>A0ABT6NHL3_9FIRM</name>
<keyword evidence="10" id="KW-1185">Reference proteome</keyword>
<evidence type="ECO:0000313" key="10">
    <source>
        <dbReference type="Proteomes" id="UP001158045"/>
    </source>
</evidence>
<accession>A0ABT6NHL3</accession>
<dbReference type="InterPro" id="IPR001754">
    <property type="entry name" value="OMPdeCOase_dom"/>
</dbReference>
<keyword evidence="3 7" id="KW-0210">Decarboxylase</keyword>
<dbReference type="PANTHER" id="PTHR43375:SF1">
    <property type="entry name" value="OROTIDINE 5'-PHOSPHATE DECARBOXYLASE"/>
    <property type="match status" value="1"/>
</dbReference>
<feature type="active site" description="Proton donor" evidence="7">
    <location>
        <position position="106"/>
    </location>
</feature>
<dbReference type="HAMAP" id="MF_01215">
    <property type="entry name" value="OMPdecase_type2"/>
    <property type="match status" value="1"/>
</dbReference>
<dbReference type="EC" id="4.1.1.23" evidence="7"/>
<dbReference type="Proteomes" id="UP001158045">
    <property type="component" value="Unassembled WGS sequence"/>
</dbReference>
<dbReference type="EMBL" id="JARYZI010000017">
    <property type="protein sequence ID" value="MDH8679828.1"/>
    <property type="molecule type" value="Genomic_DNA"/>
</dbReference>
<dbReference type="SMART" id="SM00934">
    <property type="entry name" value="OMPdecase"/>
    <property type="match status" value="1"/>
</dbReference>
<dbReference type="GO" id="GO:0004590">
    <property type="term" value="F:orotidine-5'-phosphate decarboxylase activity"/>
    <property type="evidence" value="ECO:0007669"/>
    <property type="project" value="UniProtKB-EC"/>
</dbReference>
<reference evidence="9 10" key="1">
    <citation type="submission" date="2023-04" db="EMBL/GenBank/DDBJ databases">
        <title>Fusibacter bizertensis strain WBS, isolated from littoral bottom sediments of the Arctic seas - biochemical and genomic analysis.</title>
        <authorList>
            <person name="Brioukhanov A.L."/>
        </authorList>
    </citation>
    <scope>NUCLEOTIDE SEQUENCE [LARGE SCALE GENOMIC DNA]</scope>
    <source>
        <strain evidence="9 10">WBS</strain>
    </source>
</reference>
<comment type="caution">
    <text evidence="9">The sequence shown here is derived from an EMBL/GenBank/DDBJ whole genome shotgun (WGS) entry which is preliminary data.</text>
</comment>
<dbReference type="SUPFAM" id="SSF51366">
    <property type="entry name" value="Ribulose-phoshate binding barrel"/>
    <property type="match status" value="1"/>
</dbReference>
<evidence type="ECO:0000256" key="7">
    <source>
        <dbReference type="HAMAP-Rule" id="MF_01215"/>
    </source>
</evidence>
<dbReference type="InterPro" id="IPR013785">
    <property type="entry name" value="Aldolase_TIM"/>
</dbReference>
<keyword evidence="5 7" id="KW-0456">Lyase</keyword>
<dbReference type="Gene3D" id="3.20.20.70">
    <property type="entry name" value="Aldolase class I"/>
    <property type="match status" value="1"/>
</dbReference>
<feature type="domain" description="Orotidine 5'-phosphate decarboxylase" evidence="8">
    <location>
        <begin position="16"/>
        <end position="289"/>
    </location>
</feature>
<evidence type="ECO:0000256" key="5">
    <source>
        <dbReference type="ARBA" id="ARBA00023239"/>
    </source>
</evidence>
<evidence type="ECO:0000313" key="9">
    <source>
        <dbReference type="EMBL" id="MDH8679828.1"/>
    </source>
</evidence>
<evidence type="ECO:0000256" key="3">
    <source>
        <dbReference type="ARBA" id="ARBA00022793"/>
    </source>
</evidence>
<comment type="catalytic activity">
    <reaction evidence="6 7">
        <text>orotidine 5'-phosphate + H(+) = UMP + CO2</text>
        <dbReference type="Rhea" id="RHEA:11596"/>
        <dbReference type="ChEBI" id="CHEBI:15378"/>
        <dbReference type="ChEBI" id="CHEBI:16526"/>
        <dbReference type="ChEBI" id="CHEBI:57538"/>
        <dbReference type="ChEBI" id="CHEBI:57865"/>
        <dbReference type="EC" id="4.1.1.23"/>
    </reaction>
</comment>
<protein>
    <recommendedName>
        <fullName evidence="7">Orotidine 5'-phosphate decarboxylase</fullName>
        <ecNumber evidence="7">4.1.1.23</ecNumber>
    </recommendedName>
    <alternativeName>
        <fullName evidence="7">OMP decarboxylase</fullName>
        <shortName evidence="7">OMPDCase</shortName>
        <shortName evidence="7">OMPdecase</shortName>
    </alternativeName>
</protein>
<evidence type="ECO:0000256" key="1">
    <source>
        <dbReference type="ARBA" id="ARBA00004861"/>
    </source>
</evidence>
<dbReference type="NCBIfam" id="TIGR02127">
    <property type="entry name" value="pyrF_sub2"/>
    <property type="match status" value="1"/>
</dbReference>